<dbReference type="AlphaFoldDB" id="A0A2J0Q6X2"/>
<dbReference type="Proteomes" id="UP000228496">
    <property type="component" value="Unassembled WGS sequence"/>
</dbReference>
<name>A0A2J0Q6X2_9BACT</name>
<evidence type="ECO:0000313" key="2">
    <source>
        <dbReference type="Proteomes" id="UP000228496"/>
    </source>
</evidence>
<gene>
    <name evidence="1" type="ORF">COV29_03115</name>
</gene>
<protein>
    <submittedName>
        <fullName evidence="1">Uncharacterized protein</fullName>
    </submittedName>
</protein>
<reference evidence="1 2" key="1">
    <citation type="submission" date="2017-09" db="EMBL/GenBank/DDBJ databases">
        <title>Depth-based differentiation of microbial function through sediment-hosted aquifers and enrichment of novel symbionts in the deep terrestrial subsurface.</title>
        <authorList>
            <person name="Probst A.J."/>
            <person name="Ladd B."/>
            <person name="Jarett J.K."/>
            <person name="Geller-Mcgrath D.E."/>
            <person name="Sieber C.M."/>
            <person name="Emerson J.B."/>
            <person name="Anantharaman K."/>
            <person name="Thomas B.C."/>
            <person name="Malmstrom R."/>
            <person name="Stieglmeier M."/>
            <person name="Klingl A."/>
            <person name="Woyke T."/>
            <person name="Ryan C.M."/>
            <person name="Banfield J.F."/>
        </authorList>
    </citation>
    <scope>NUCLEOTIDE SEQUENCE [LARGE SCALE GENOMIC DNA]</scope>
    <source>
        <strain evidence="1">CG10_big_fil_rev_8_21_14_0_10_36_16</strain>
    </source>
</reference>
<accession>A0A2J0Q6X2</accession>
<evidence type="ECO:0000313" key="1">
    <source>
        <dbReference type="EMBL" id="PJE50699.1"/>
    </source>
</evidence>
<comment type="caution">
    <text evidence="1">The sequence shown here is derived from an EMBL/GenBank/DDBJ whole genome shotgun (WGS) entry which is preliminary data.</text>
</comment>
<dbReference type="EMBL" id="PCXQ01000005">
    <property type="protein sequence ID" value="PJE50699.1"/>
    <property type="molecule type" value="Genomic_DNA"/>
</dbReference>
<organism evidence="1 2">
    <name type="scientific">Candidatus Yanofskybacteria bacterium CG10_big_fil_rev_8_21_14_0_10_36_16</name>
    <dbReference type="NCBI Taxonomy" id="1975096"/>
    <lineage>
        <taxon>Bacteria</taxon>
        <taxon>Candidatus Yanofskyibacteriota</taxon>
    </lineage>
</organism>
<sequence>MTHWSETKKGRLLGMTAFAIVDLPEVKEENLEKGTYTNKQIARMCETPQKLMTLLKGLPTTATHKKLRIIISSRIKEMQEQY</sequence>
<proteinExistence type="predicted"/>